<name>A0A815F439_ADIRI</name>
<evidence type="ECO:0000256" key="1">
    <source>
        <dbReference type="ARBA" id="ARBA00023235"/>
    </source>
</evidence>
<comment type="caution">
    <text evidence="3">The sequence shown here is derived from an EMBL/GenBank/DDBJ whole genome shotgun (WGS) entry which is preliminary data.</text>
</comment>
<dbReference type="GO" id="GO:0008790">
    <property type="term" value="F:arabinose isomerase activity"/>
    <property type="evidence" value="ECO:0007669"/>
    <property type="project" value="TreeGrafter"/>
</dbReference>
<dbReference type="GO" id="GO:0005737">
    <property type="term" value="C:cytoplasm"/>
    <property type="evidence" value="ECO:0007669"/>
    <property type="project" value="InterPro"/>
</dbReference>
<keyword evidence="1" id="KW-0413">Isomerase</keyword>
<dbReference type="GO" id="GO:0042355">
    <property type="term" value="P:L-fucose catabolic process"/>
    <property type="evidence" value="ECO:0007669"/>
    <property type="project" value="TreeGrafter"/>
</dbReference>
<dbReference type="EMBL" id="CAJNOJ010000235">
    <property type="protein sequence ID" value="CAF1321069.1"/>
    <property type="molecule type" value="Genomic_DNA"/>
</dbReference>
<dbReference type="CDD" id="cd00578">
    <property type="entry name" value="L-fuc_L-ara-isomerases"/>
    <property type="match status" value="1"/>
</dbReference>
<dbReference type="PANTHER" id="PTHR37840">
    <property type="entry name" value="L-FUCOSE ISOMERASE"/>
    <property type="match status" value="1"/>
</dbReference>
<evidence type="ECO:0000313" key="3">
    <source>
        <dbReference type="EMBL" id="CAF1321069.1"/>
    </source>
</evidence>
<dbReference type="SUPFAM" id="SSF53743">
    <property type="entry name" value="FucI/AraA N-terminal and middle domains"/>
    <property type="match status" value="1"/>
</dbReference>
<sequence length="540" mass="60477">MPIQSPIYLVASGDSRLAANQTCWEAQDKLEKALGKALESLGHQIKRAHEYDETKKHGFVDSQRMGMKVFANLPSDDVPLIVAEAVWQYSHHVLAGLTTHKGPILTVANWCGQWPGLVGMLNLNGSLTKAGVKYSTLWSVDFTDEFFISKLKEWLETGDIQHDVSHVRALKECKAVPDDLQKIGQKIAEDILKNKAIMGVFDEGCMGMYNAIIPDELLHKLGIFKERLSQSALFYEMQVTKDEEARAVYEWIKNKGMTFDLKEQPNDKTDLTEEQILWQCKMYIAAVRLANDFGCDLIGIQYQQGLKDLVPASDLAEGLLNNVDRPPVKDRENKAVLFENAAVPHFNEVDECAGVDALITNRVWNQLGYSPETTLHDVRYGEDYDGVFTWVFEISGAVPPEHLIDGYKGSFSLRQPPMYFHKGGGTIRGVSKPGEVVWSRIYTEDNRLKADLGRARVVELPKEETERRWRDTTPQWPIMHAQLLGVSRDQLMAKHKANHVQVAYAPDAQGAQKGLAAKAACFQALGIEVFICGTESGLDS</sequence>
<gene>
    <name evidence="3" type="ORF">EDS130_LOCUS31665</name>
</gene>
<reference evidence="3" key="1">
    <citation type="submission" date="2021-02" db="EMBL/GenBank/DDBJ databases">
        <authorList>
            <person name="Nowell W R."/>
        </authorList>
    </citation>
    <scope>NUCLEOTIDE SEQUENCE</scope>
</reference>
<dbReference type="GO" id="GO:0030145">
    <property type="term" value="F:manganese ion binding"/>
    <property type="evidence" value="ECO:0007669"/>
    <property type="project" value="InterPro"/>
</dbReference>
<dbReference type="Proteomes" id="UP000663852">
    <property type="component" value="Unassembled WGS sequence"/>
</dbReference>
<organism evidence="3 4">
    <name type="scientific">Adineta ricciae</name>
    <name type="common">Rotifer</name>
    <dbReference type="NCBI Taxonomy" id="249248"/>
    <lineage>
        <taxon>Eukaryota</taxon>
        <taxon>Metazoa</taxon>
        <taxon>Spiralia</taxon>
        <taxon>Gnathifera</taxon>
        <taxon>Rotifera</taxon>
        <taxon>Eurotatoria</taxon>
        <taxon>Bdelloidea</taxon>
        <taxon>Adinetida</taxon>
        <taxon>Adinetidae</taxon>
        <taxon>Adineta</taxon>
    </lineage>
</organism>
<dbReference type="OrthoDB" id="9976425at2759"/>
<proteinExistence type="predicted"/>
<dbReference type="AlphaFoldDB" id="A0A815F439"/>
<dbReference type="PANTHER" id="PTHR37840:SF1">
    <property type="entry name" value="L-FUCOSE ISOMERASE"/>
    <property type="match status" value="1"/>
</dbReference>
<dbReference type="GO" id="GO:0008736">
    <property type="term" value="F:L-fucose isomerase activity"/>
    <property type="evidence" value="ECO:0007669"/>
    <property type="project" value="InterPro"/>
</dbReference>
<evidence type="ECO:0000256" key="2">
    <source>
        <dbReference type="ARBA" id="ARBA00023277"/>
    </source>
</evidence>
<keyword evidence="2" id="KW-0119">Carbohydrate metabolism</keyword>
<dbReference type="InterPro" id="IPR009015">
    <property type="entry name" value="Fucose_isomerase_N/cen_sf"/>
</dbReference>
<evidence type="ECO:0000313" key="4">
    <source>
        <dbReference type="Proteomes" id="UP000663852"/>
    </source>
</evidence>
<dbReference type="InterPro" id="IPR005763">
    <property type="entry name" value="Fucose_isomerase"/>
</dbReference>
<protein>
    <recommendedName>
        <fullName evidence="5">Fucose isomerase</fullName>
    </recommendedName>
</protein>
<dbReference type="GO" id="GO:0019571">
    <property type="term" value="P:D-arabinose catabolic process"/>
    <property type="evidence" value="ECO:0007669"/>
    <property type="project" value="TreeGrafter"/>
</dbReference>
<evidence type="ECO:0008006" key="5">
    <source>
        <dbReference type="Google" id="ProtNLM"/>
    </source>
</evidence>
<accession>A0A815F439</accession>